<evidence type="ECO:0000256" key="1">
    <source>
        <dbReference type="SAM" id="MobiDB-lite"/>
    </source>
</evidence>
<feature type="compositionally biased region" description="Polar residues" evidence="1">
    <location>
        <begin position="1"/>
        <end position="21"/>
    </location>
</feature>
<dbReference type="AlphaFoldDB" id="A0A7S2S2P7"/>
<organism evidence="2">
    <name type="scientific">Eucampia antarctica</name>
    <dbReference type="NCBI Taxonomy" id="49252"/>
    <lineage>
        <taxon>Eukaryota</taxon>
        <taxon>Sar</taxon>
        <taxon>Stramenopiles</taxon>
        <taxon>Ochrophyta</taxon>
        <taxon>Bacillariophyta</taxon>
        <taxon>Mediophyceae</taxon>
        <taxon>Biddulphiophycidae</taxon>
        <taxon>Hemiaulales</taxon>
        <taxon>Hemiaulaceae</taxon>
        <taxon>Eucampia</taxon>
    </lineage>
</organism>
<accession>A0A7S2S2P7</accession>
<gene>
    <name evidence="2" type="ORF">EANT1437_LOCUS11508</name>
</gene>
<name>A0A7S2S2P7_9STRA</name>
<proteinExistence type="predicted"/>
<dbReference type="EMBL" id="HBHI01022389">
    <property type="protein sequence ID" value="CAD9687717.1"/>
    <property type="molecule type" value="Transcribed_RNA"/>
</dbReference>
<feature type="region of interest" description="Disordered" evidence="1">
    <location>
        <begin position="89"/>
        <end position="116"/>
    </location>
</feature>
<reference evidence="2" key="1">
    <citation type="submission" date="2021-01" db="EMBL/GenBank/DDBJ databases">
        <authorList>
            <person name="Corre E."/>
            <person name="Pelletier E."/>
            <person name="Niang G."/>
            <person name="Scheremetjew M."/>
            <person name="Finn R."/>
            <person name="Kale V."/>
            <person name="Holt S."/>
            <person name="Cochrane G."/>
            <person name="Meng A."/>
            <person name="Brown T."/>
            <person name="Cohen L."/>
        </authorList>
    </citation>
    <scope>NUCLEOTIDE SEQUENCE</scope>
    <source>
        <strain evidence="2">CCMP1452</strain>
    </source>
</reference>
<protein>
    <submittedName>
        <fullName evidence="2">Uncharacterized protein</fullName>
    </submittedName>
</protein>
<evidence type="ECO:0000313" key="2">
    <source>
        <dbReference type="EMBL" id="CAD9687717.1"/>
    </source>
</evidence>
<feature type="region of interest" description="Disordered" evidence="1">
    <location>
        <begin position="1"/>
        <end position="23"/>
    </location>
</feature>
<sequence>MFQDTPARSGTGNSAHTQDQVVSIAPQDLVIDKEPAPVKDEPTDLAKELTDVVEDDMVEDRTGQEEITEEVSTNTDEELEAVEPGVLKPTINDVDSDSDDDNYISVEEGGVEKDDI</sequence>
<feature type="region of interest" description="Disordered" evidence="1">
    <location>
        <begin position="60"/>
        <end position="79"/>
    </location>
</feature>